<dbReference type="EMBL" id="GBRH01187785">
    <property type="protein sequence ID" value="JAE10111.1"/>
    <property type="molecule type" value="Transcribed_RNA"/>
</dbReference>
<accession>A0A0A9FJ49</accession>
<dbReference type="AlphaFoldDB" id="A0A0A9FJ49"/>
<organism evidence="1">
    <name type="scientific">Arundo donax</name>
    <name type="common">Giant reed</name>
    <name type="synonym">Donax arundinaceus</name>
    <dbReference type="NCBI Taxonomy" id="35708"/>
    <lineage>
        <taxon>Eukaryota</taxon>
        <taxon>Viridiplantae</taxon>
        <taxon>Streptophyta</taxon>
        <taxon>Embryophyta</taxon>
        <taxon>Tracheophyta</taxon>
        <taxon>Spermatophyta</taxon>
        <taxon>Magnoliopsida</taxon>
        <taxon>Liliopsida</taxon>
        <taxon>Poales</taxon>
        <taxon>Poaceae</taxon>
        <taxon>PACMAD clade</taxon>
        <taxon>Arundinoideae</taxon>
        <taxon>Arundineae</taxon>
        <taxon>Arundo</taxon>
    </lineage>
</organism>
<reference evidence="1" key="1">
    <citation type="submission" date="2014-09" db="EMBL/GenBank/DDBJ databases">
        <authorList>
            <person name="Magalhaes I.L.F."/>
            <person name="Oliveira U."/>
            <person name="Santos F.R."/>
            <person name="Vidigal T.H.D.A."/>
            <person name="Brescovit A.D."/>
            <person name="Santos A.J."/>
        </authorList>
    </citation>
    <scope>NUCLEOTIDE SEQUENCE</scope>
    <source>
        <tissue evidence="1">Shoot tissue taken approximately 20 cm above the soil surface</tissue>
    </source>
</reference>
<sequence length="111" mass="12568">MLLCATPLVCSSEKKAYIISCSLSLLVINFGFACKCGAILSLSPSRWICHPVQKLYSRWFVCVLEVVCSFLYDMVGAQWDYLENINIDTSSTNFITKILLIKAIFFPHSKF</sequence>
<reference evidence="1" key="2">
    <citation type="journal article" date="2015" name="Data Brief">
        <title>Shoot transcriptome of the giant reed, Arundo donax.</title>
        <authorList>
            <person name="Barrero R.A."/>
            <person name="Guerrero F.D."/>
            <person name="Moolhuijzen P."/>
            <person name="Goolsby J.A."/>
            <person name="Tidwell J."/>
            <person name="Bellgard S.E."/>
            <person name="Bellgard M.I."/>
        </authorList>
    </citation>
    <scope>NUCLEOTIDE SEQUENCE</scope>
    <source>
        <tissue evidence="1">Shoot tissue taken approximately 20 cm above the soil surface</tissue>
    </source>
</reference>
<evidence type="ECO:0000313" key="1">
    <source>
        <dbReference type="EMBL" id="JAE10111.1"/>
    </source>
</evidence>
<protein>
    <submittedName>
        <fullName evidence="1">Uncharacterized protein</fullName>
    </submittedName>
</protein>
<name>A0A0A9FJ49_ARUDO</name>
<proteinExistence type="predicted"/>